<proteinExistence type="inferred from homology"/>
<gene>
    <name evidence="14" type="ORF">P43SY_001970</name>
</gene>
<dbReference type="FunFam" id="2.40.290.10:FF:000001">
    <property type="entry name" value="X-ray repair cross complementing 6"/>
    <property type="match status" value="1"/>
</dbReference>
<dbReference type="InterPro" id="IPR006164">
    <property type="entry name" value="DNA_bd_Ku70/Ku80"/>
</dbReference>
<evidence type="ECO:0000256" key="7">
    <source>
        <dbReference type="ARBA" id="ARBA00022840"/>
    </source>
</evidence>
<dbReference type="PROSITE" id="PS50800">
    <property type="entry name" value="SAP"/>
    <property type="match status" value="1"/>
</dbReference>
<keyword evidence="9" id="KW-0233">DNA recombination</keyword>
<dbReference type="PANTHER" id="PTHR12604">
    <property type="entry name" value="KU AUTOANTIGEN DNA HELICASE"/>
    <property type="match status" value="1"/>
</dbReference>
<keyword evidence="6" id="KW-0347">Helicase</keyword>
<dbReference type="Gene3D" id="4.10.970.10">
    <property type="entry name" value="Ku70, bridge and pillars"/>
    <property type="match status" value="1"/>
</dbReference>
<dbReference type="InterPro" id="IPR006165">
    <property type="entry name" value="Ku70"/>
</dbReference>
<comment type="similarity">
    <text evidence="2">Belongs to the ku70 family.</text>
</comment>
<keyword evidence="10" id="KW-0234">DNA repair</keyword>
<dbReference type="InterPro" id="IPR047087">
    <property type="entry name" value="KU70_core_dom"/>
</dbReference>
<name>A0AAD5LPZ8_PYTIN</name>
<evidence type="ECO:0000256" key="1">
    <source>
        <dbReference type="ARBA" id="ARBA00004123"/>
    </source>
</evidence>
<evidence type="ECO:0000256" key="5">
    <source>
        <dbReference type="ARBA" id="ARBA00022801"/>
    </source>
</evidence>
<evidence type="ECO:0000256" key="2">
    <source>
        <dbReference type="ARBA" id="ARBA00005240"/>
    </source>
</evidence>
<dbReference type="GO" id="GO:0003690">
    <property type="term" value="F:double-stranded DNA binding"/>
    <property type="evidence" value="ECO:0007669"/>
    <property type="project" value="TreeGrafter"/>
</dbReference>
<dbReference type="SMART" id="SM00559">
    <property type="entry name" value="Ku78"/>
    <property type="match status" value="1"/>
</dbReference>
<dbReference type="Pfam" id="PF02037">
    <property type="entry name" value="SAP"/>
    <property type="match status" value="1"/>
</dbReference>
<dbReference type="Pfam" id="PF03730">
    <property type="entry name" value="Ku_C"/>
    <property type="match status" value="1"/>
</dbReference>
<dbReference type="SUPFAM" id="SSF68906">
    <property type="entry name" value="SAP domain"/>
    <property type="match status" value="1"/>
</dbReference>
<dbReference type="InterPro" id="IPR036361">
    <property type="entry name" value="SAP_dom_sf"/>
</dbReference>
<dbReference type="Pfam" id="PF03731">
    <property type="entry name" value="Ku_N"/>
    <property type="match status" value="1"/>
</dbReference>
<dbReference type="InterPro" id="IPR005161">
    <property type="entry name" value="Ku_N"/>
</dbReference>
<keyword evidence="3" id="KW-0547">Nucleotide-binding</keyword>
<dbReference type="GO" id="GO:0003678">
    <property type="term" value="F:DNA helicase activity"/>
    <property type="evidence" value="ECO:0007669"/>
    <property type="project" value="InterPro"/>
</dbReference>
<dbReference type="GO" id="GO:0000723">
    <property type="term" value="P:telomere maintenance"/>
    <property type="evidence" value="ECO:0007669"/>
    <property type="project" value="InterPro"/>
</dbReference>
<dbReference type="GO" id="GO:0006310">
    <property type="term" value="P:DNA recombination"/>
    <property type="evidence" value="ECO:0007669"/>
    <property type="project" value="UniProtKB-KW"/>
</dbReference>
<dbReference type="SUPFAM" id="SSF53300">
    <property type="entry name" value="vWA-like"/>
    <property type="match status" value="1"/>
</dbReference>
<evidence type="ECO:0000256" key="6">
    <source>
        <dbReference type="ARBA" id="ARBA00022806"/>
    </source>
</evidence>
<dbReference type="Proteomes" id="UP001209570">
    <property type="component" value="Unassembled WGS sequence"/>
</dbReference>
<reference evidence="14" key="1">
    <citation type="submission" date="2021-12" db="EMBL/GenBank/DDBJ databases">
        <title>Prjna785345.</title>
        <authorList>
            <person name="Rujirawat T."/>
            <person name="Krajaejun T."/>
        </authorList>
    </citation>
    <scope>NUCLEOTIDE SEQUENCE</scope>
    <source>
        <strain evidence="14">Pi057C3</strain>
    </source>
</reference>
<dbReference type="EMBL" id="JAKCXM010000009">
    <property type="protein sequence ID" value="KAJ0408746.1"/>
    <property type="molecule type" value="Genomic_DNA"/>
</dbReference>
<dbReference type="GO" id="GO:0043564">
    <property type="term" value="C:Ku70:Ku80 complex"/>
    <property type="evidence" value="ECO:0007669"/>
    <property type="project" value="InterPro"/>
</dbReference>
<dbReference type="InterPro" id="IPR016194">
    <property type="entry name" value="SPOC-like_C_dom_sf"/>
</dbReference>
<dbReference type="InterPro" id="IPR003034">
    <property type="entry name" value="SAP_dom"/>
</dbReference>
<dbReference type="Gene3D" id="1.10.1600.10">
    <property type="match status" value="1"/>
</dbReference>
<evidence type="ECO:0000256" key="9">
    <source>
        <dbReference type="ARBA" id="ARBA00023172"/>
    </source>
</evidence>
<dbReference type="PANTHER" id="PTHR12604:SF2">
    <property type="entry name" value="X-RAY REPAIR CROSS-COMPLEMENTING PROTEIN 6"/>
    <property type="match status" value="1"/>
</dbReference>
<dbReference type="SMART" id="SM00513">
    <property type="entry name" value="SAP"/>
    <property type="match status" value="1"/>
</dbReference>
<dbReference type="GO" id="GO:0016787">
    <property type="term" value="F:hydrolase activity"/>
    <property type="evidence" value="ECO:0007669"/>
    <property type="project" value="UniProtKB-KW"/>
</dbReference>
<comment type="subcellular location">
    <subcellularLocation>
        <location evidence="1">Nucleus</location>
    </subcellularLocation>
</comment>
<evidence type="ECO:0000256" key="12">
    <source>
        <dbReference type="SAM" id="MobiDB-lite"/>
    </source>
</evidence>
<comment type="caution">
    <text evidence="14">The sequence shown here is derived from an EMBL/GenBank/DDBJ whole genome shotgun (WGS) entry which is preliminary data.</text>
</comment>
<dbReference type="GO" id="GO:0005524">
    <property type="term" value="F:ATP binding"/>
    <property type="evidence" value="ECO:0007669"/>
    <property type="project" value="UniProtKB-KW"/>
</dbReference>
<dbReference type="GO" id="GO:0042162">
    <property type="term" value="F:telomeric DNA binding"/>
    <property type="evidence" value="ECO:0007669"/>
    <property type="project" value="InterPro"/>
</dbReference>
<evidence type="ECO:0000256" key="4">
    <source>
        <dbReference type="ARBA" id="ARBA00022763"/>
    </source>
</evidence>
<dbReference type="CDD" id="cd00788">
    <property type="entry name" value="KU70"/>
    <property type="match status" value="1"/>
</dbReference>
<dbReference type="AlphaFoldDB" id="A0AAD5LPZ8"/>
<feature type="region of interest" description="Disordered" evidence="12">
    <location>
        <begin position="543"/>
        <end position="573"/>
    </location>
</feature>
<sequence length="628" mass="69728">MDVWGSQSNNAPVAAAAAAADAEDEQWELEEKGRDALIVLVDARAAMFDAGAGERKPWFLAVVELLVKLSKSKVIAGDNSLLSVVFFGSNRKTEASSLEHVYEFQPLGYASAQRIKELQALLDDARDLPRELQSMRNSDALAFSNALWHCGIAFSAASLKKRDSQRVWIFTNDDGCVAPDADETARIQTQVRNHVELQRTLNLFYIPPPGRDTFDLARFYACAFRDFSRDDAGASDAPFLQPAFPVTSLDELMESSLRKRFHKRRLTTFPLHVTKDVSIGVELYATTVLQRKSVPVALDASTNAPLKSETKWLCDDTGAYLQADEIKKYIAYGGKRVYFTRDDLVQIKYYDAPGLQLICFKPMSSLAWNANIRAPYFVYPCDGYIEGSATAFVALLRAMRKKDKYALARLIARRTSEPRLVALVPQEEAYDELGQVQPTGFHVVFLPYVDDIRDIQADNSEKATDEQVEAAKQLIAKLKLPELPSFENPELQKHYASVQALALGEEQLEFDESKDTTQPDQEGFAQEDVQHAIEAFRDACGPMEESNLKRQEKAPARRAAPKKKAARGDTAASAGDVYDADEWRALAASAAIQKKTVAELKGFLAAQGLATVGRKADLVARVVEFFQA</sequence>
<evidence type="ECO:0000259" key="13">
    <source>
        <dbReference type="PROSITE" id="PS50800"/>
    </source>
</evidence>
<protein>
    <recommendedName>
        <fullName evidence="13">SAP domain-containing protein</fullName>
    </recommendedName>
</protein>
<keyword evidence="11" id="KW-0539">Nucleus</keyword>
<keyword evidence="5" id="KW-0378">Hydrolase</keyword>
<dbReference type="Gene3D" id="3.40.50.410">
    <property type="entry name" value="von Willebrand factor, type A domain"/>
    <property type="match status" value="1"/>
</dbReference>
<dbReference type="PIRSF" id="PIRSF003033">
    <property type="entry name" value="Ku70"/>
    <property type="match status" value="1"/>
</dbReference>
<evidence type="ECO:0000256" key="3">
    <source>
        <dbReference type="ARBA" id="ARBA00022741"/>
    </source>
</evidence>
<keyword evidence="7" id="KW-0067">ATP-binding</keyword>
<dbReference type="SUPFAM" id="SSF100939">
    <property type="entry name" value="SPOC domain-like"/>
    <property type="match status" value="1"/>
</dbReference>
<dbReference type="Gene3D" id="1.10.720.30">
    <property type="entry name" value="SAP domain"/>
    <property type="match status" value="1"/>
</dbReference>
<dbReference type="InterPro" id="IPR027388">
    <property type="entry name" value="Ku70_bridge/pillars_dom_sf"/>
</dbReference>
<dbReference type="InterPro" id="IPR005160">
    <property type="entry name" value="Ku_C"/>
</dbReference>
<dbReference type="NCBIfam" id="TIGR00578">
    <property type="entry name" value="ku70"/>
    <property type="match status" value="1"/>
</dbReference>
<keyword evidence="15" id="KW-1185">Reference proteome</keyword>
<dbReference type="Pfam" id="PF02735">
    <property type="entry name" value="Ku"/>
    <property type="match status" value="1"/>
</dbReference>
<evidence type="ECO:0000313" key="14">
    <source>
        <dbReference type="EMBL" id="KAJ0408746.1"/>
    </source>
</evidence>
<dbReference type="GO" id="GO:0003684">
    <property type="term" value="F:damaged DNA binding"/>
    <property type="evidence" value="ECO:0007669"/>
    <property type="project" value="InterPro"/>
</dbReference>
<feature type="domain" description="SAP" evidence="13">
    <location>
        <begin position="592"/>
        <end position="626"/>
    </location>
</feature>
<keyword evidence="4" id="KW-0227">DNA damage</keyword>
<organism evidence="14 15">
    <name type="scientific">Pythium insidiosum</name>
    <name type="common">Pythiosis disease agent</name>
    <dbReference type="NCBI Taxonomy" id="114742"/>
    <lineage>
        <taxon>Eukaryota</taxon>
        <taxon>Sar</taxon>
        <taxon>Stramenopiles</taxon>
        <taxon>Oomycota</taxon>
        <taxon>Peronosporomycetes</taxon>
        <taxon>Pythiales</taxon>
        <taxon>Pythiaceae</taxon>
        <taxon>Pythium</taxon>
    </lineage>
</organism>
<dbReference type="Gene3D" id="2.40.290.10">
    <property type="match status" value="1"/>
</dbReference>
<evidence type="ECO:0000313" key="15">
    <source>
        <dbReference type="Proteomes" id="UP001209570"/>
    </source>
</evidence>
<dbReference type="FunFam" id="4.10.970.10:FF:000002">
    <property type="entry name" value="Atp-dependent dna helicase 2"/>
    <property type="match status" value="1"/>
</dbReference>
<feature type="compositionally biased region" description="Basic and acidic residues" evidence="12">
    <location>
        <begin position="546"/>
        <end position="555"/>
    </location>
</feature>
<evidence type="ECO:0000256" key="11">
    <source>
        <dbReference type="ARBA" id="ARBA00023242"/>
    </source>
</evidence>
<evidence type="ECO:0000256" key="8">
    <source>
        <dbReference type="ARBA" id="ARBA00023125"/>
    </source>
</evidence>
<keyword evidence="8" id="KW-0238">DNA-binding</keyword>
<accession>A0AAD5LPZ8</accession>
<evidence type="ECO:0000256" key="10">
    <source>
        <dbReference type="ARBA" id="ARBA00023204"/>
    </source>
</evidence>
<dbReference type="GO" id="GO:0006303">
    <property type="term" value="P:double-strand break repair via nonhomologous end joining"/>
    <property type="evidence" value="ECO:0007669"/>
    <property type="project" value="InterPro"/>
</dbReference>
<dbReference type="InterPro" id="IPR036465">
    <property type="entry name" value="vWFA_dom_sf"/>
</dbReference>